<proteinExistence type="predicted"/>
<evidence type="ECO:0000313" key="5">
    <source>
        <dbReference type="Proteomes" id="UP000306740"/>
    </source>
</evidence>
<comment type="subcellular location">
    <subcellularLocation>
        <location evidence="1">Secreted</location>
    </subcellularLocation>
</comment>
<sequence>MSTRRTACSAAALTLGLTLAVQPFAASPTVAAPTDSVLSTFAMGNLDVVQVKAGPGVANKYLITTTGLWFVLFKDASNVPFATSDDDCYLGVLASPTCAFTTYPNMLINVQAGDMNDSVTVAAQPEFDALLNGGPGNDTLRSTGKGYSYFYGGDGADTVTFEGLSIPVRATIDGNFDDGPTGSEPGYINADVENLTGGSANDVLRGGPAVLGMLKGGPGADTMYAGPAGSALFGGTGNDTLVGGAGVDFLAGEAGADTLYGGAGDDHIYVDDGAPGDTITCGAGNDTVTLDAGDTLRDPQSCERVFMD</sequence>
<dbReference type="PRINTS" id="PR00313">
    <property type="entry name" value="CABNDNGRPT"/>
</dbReference>
<name>A0A5C4M1P2_9ACTN</name>
<dbReference type="PANTHER" id="PTHR38340:SF1">
    <property type="entry name" value="S-LAYER PROTEIN"/>
    <property type="match status" value="1"/>
</dbReference>
<dbReference type="GO" id="GO:0005509">
    <property type="term" value="F:calcium ion binding"/>
    <property type="evidence" value="ECO:0007669"/>
    <property type="project" value="InterPro"/>
</dbReference>
<dbReference type="InterPro" id="IPR011049">
    <property type="entry name" value="Serralysin-like_metalloprot_C"/>
</dbReference>
<evidence type="ECO:0000313" key="4">
    <source>
        <dbReference type="EMBL" id="TNC24725.1"/>
    </source>
</evidence>
<keyword evidence="2" id="KW-0964">Secreted</keyword>
<dbReference type="PANTHER" id="PTHR38340">
    <property type="entry name" value="S-LAYER PROTEIN"/>
    <property type="match status" value="1"/>
</dbReference>
<dbReference type="InterPro" id="IPR050557">
    <property type="entry name" value="RTX_toxin/Mannuronan_C5-epim"/>
</dbReference>
<protein>
    <submittedName>
        <fullName evidence="4">Calcium-binding protein</fullName>
    </submittedName>
</protein>
<dbReference type="Gene3D" id="2.150.10.10">
    <property type="entry name" value="Serralysin-like metalloprotease, C-terminal"/>
    <property type="match status" value="2"/>
</dbReference>
<dbReference type="AlphaFoldDB" id="A0A5C4M1P2"/>
<evidence type="ECO:0000256" key="3">
    <source>
        <dbReference type="SAM" id="SignalP"/>
    </source>
</evidence>
<keyword evidence="3" id="KW-0732">Signal</keyword>
<reference evidence="4 5" key="1">
    <citation type="submission" date="2019-05" db="EMBL/GenBank/DDBJ databases">
        <title>Mumia sp. nov., isolated from the intestinal contents of plateau pika (Ochotona curzoniae) in the Qinghai-Tibet plateau of China.</title>
        <authorList>
            <person name="Tian Z."/>
        </authorList>
    </citation>
    <scope>NUCLEOTIDE SEQUENCE [LARGE SCALE GENOMIC DNA]</scope>
    <source>
        <strain evidence="5">527</strain>
    </source>
</reference>
<dbReference type="Proteomes" id="UP000306740">
    <property type="component" value="Unassembled WGS sequence"/>
</dbReference>
<evidence type="ECO:0000256" key="1">
    <source>
        <dbReference type="ARBA" id="ARBA00004613"/>
    </source>
</evidence>
<accession>A0A5C4M1P2</accession>
<dbReference type="SUPFAM" id="SSF51120">
    <property type="entry name" value="beta-Roll"/>
    <property type="match status" value="1"/>
</dbReference>
<comment type="caution">
    <text evidence="4">The sequence shown here is derived from an EMBL/GenBank/DDBJ whole genome shotgun (WGS) entry which is preliminary data.</text>
</comment>
<dbReference type="GO" id="GO:0005576">
    <property type="term" value="C:extracellular region"/>
    <property type="evidence" value="ECO:0007669"/>
    <property type="project" value="UniProtKB-SubCell"/>
</dbReference>
<feature type="signal peptide" evidence="3">
    <location>
        <begin position="1"/>
        <end position="25"/>
    </location>
</feature>
<dbReference type="EMBL" id="VDFR01000257">
    <property type="protein sequence ID" value="TNC24725.1"/>
    <property type="molecule type" value="Genomic_DNA"/>
</dbReference>
<gene>
    <name evidence="4" type="ORF">FHE65_34970</name>
</gene>
<dbReference type="InterPro" id="IPR018511">
    <property type="entry name" value="Hemolysin-typ_Ca-bd_CS"/>
</dbReference>
<feature type="chain" id="PRO_5038712121" evidence="3">
    <location>
        <begin position="26"/>
        <end position="308"/>
    </location>
</feature>
<organism evidence="4 5">
    <name type="scientific">Mumia zhuanghuii</name>
    <dbReference type="NCBI Taxonomy" id="2585211"/>
    <lineage>
        <taxon>Bacteria</taxon>
        <taxon>Bacillati</taxon>
        <taxon>Actinomycetota</taxon>
        <taxon>Actinomycetes</taxon>
        <taxon>Propionibacteriales</taxon>
        <taxon>Nocardioidaceae</taxon>
        <taxon>Mumia</taxon>
    </lineage>
</organism>
<dbReference type="PROSITE" id="PS00330">
    <property type="entry name" value="HEMOLYSIN_CALCIUM"/>
    <property type="match status" value="1"/>
</dbReference>
<dbReference type="Gene3D" id="2.160.20.160">
    <property type="match status" value="1"/>
</dbReference>
<dbReference type="OrthoDB" id="3281695at2"/>
<dbReference type="RefSeq" id="WP_139107447.1">
    <property type="nucleotide sequence ID" value="NZ_VDFR01000257.1"/>
</dbReference>
<dbReference type="InterPro" id="IPR001343">
    <property type="entry name" value="Hemolysn_Ca-bd"/>
</dbReference>
<dbReference type="Pfam" id="PF00353">
    <property type="entry name" value="HemolysinCabind"/>
    <property type="match status" value="4"/>
</dbReference>
<evidence type="ECO:0000256" key="2">
    <source>
        <dbReference type="ARBA" id="ARBA00022525"/>
    </source>
</evidence>